<evidence type="ECO:0000259" key="5">
    <source>
        <dbReference type="PROSITE" id="PS50305"/>
    </source>
</evidence>
<dbReference type="GO" id="GO:0005737">
    <property type="term" value="C:cytoplasm"/>
    <property type="evidence" value="ECO:0007669"/>
    <property type="project" value="UniProtKB-SubCell"/>
</dbReference>
<dbReference type="InterPro" id="IPR026591">
    <property type="entry name" value="Sirtuin_cat_small_dom_sf"/>
</dbReference>
<comment type="cofactor">
    <cofactor evidence="3">
        <name>Zn(2+)</name>
        <dbReference type="ChEBI" id="CHEBI:29105"/>
    </cofactor>
    <text evidence="3">Binds 1 zinc ion per subunit.</text>
</comment>
<feature type="binding site" evidence="3">
    <location>
        <begin position="218"/>
        <end position="220"/>
    </location>
    <ligand>
        <name>NAD(+)</name>
        <dbReference type="ChEBI" id="CHEBI:57540"/>
    </ligand>
</feature>
<dbReference type="Gene3D" id="3.30.1600.10">
    <property type="entry name" value="SIR2/SIRT2 'Small Domain"/>
    <property type="match status" value="1"/>
</dbReference>
<comment type="domain">
    <text evidence="3">2 residues (Tyr-72 and Arg-75) present in a large hydrophobic pocket are probably involved in substrate specificity. They are important for desuccinylation activity, but dispensable for deacetylation activity.</text>
</comment>
<feature type="binding site" evidence="3">
    <location>
        <begin position="106"/>
        <end position="109"/>
    </location>
    <ligand>
        <name>NAD(+)</name>
        <dbReference type="ChEBI" id="CHEBI:57540"/>
    </ligand>
</feature>
<dbReference type="SUPFAM" id="SSF52467">
    <property type="entry name" value="DHS-like NAD/FAD-binding domain"/>
    <property type="match status" value="1"/>
</dbReference>
<feature type="binding site" evidence="3">
    <location>
        <position position="152"/>
    </location>
    <ligand>
        <name>Zn(2+)</name>
        <dbReference type="ChEBI" id="CHEBI:29105"/>
    </ligand>
</feature>
<proteinExistence type="inferred from homology"/>
<dbReference type="GO" id="GO:0036055">
    <property type="term" value="F:protein-succinyllysine desuccinylase activity"/>
    <property type="evidence" value="ECO:0007669"/>
    <property type="project" value="UniProtKB-UniRule"/>
</dbReference>
<dbReference type="Gene3D" id="3.40.50.1220">
    <property type="entry name" value="TPP-binding domain"/>
    <property type="match status" value="1"/>
</dbReference>
<dbReference type="GO" id="GO:0008270">
    <property type="term" value="F:zinc ion binding"/>
    <property type="evidence" value="ECO:0007669"/>
    <property type="project" value="UniProtKB-UniRule"/>
</dbReference>
<dbReference type="GO" id="GO:0036054">
    <property type="term" value="F:protein-malonyllysine demalonylase activity"/>
    <property type="evidence" value="ECO:0007669"/>
    <property type="project" value="InterPro"/>
</dbReference>
<dbReference type="PROSITE" id="PS50305">
    <property type="entry name" value="SIRTUIN"/>
    <property type="match status" value="1"/>
</dbReference>
<sequence length="259" mass="28494">MVMNPLLIPTDLVTRLRTARRVAVLTGAGISAESGVPTFREAQTGLWARYNPEELATPEAFRRNPRLVWEWYAWRQERVRQAEPNAGHYALVEMERRIAEVALITQNVDGLHRRAGSQQVVELHGNLFRVKCFAEDRPVENWPESANIPPRCPHCGSLLRPDVVWFGESLAASALRVAEQAAVTAEIFFSIGTSALVYPAANLPFTALAAGATVVEINPQPTPLSPQVTFSLNGPAGVILPRLVEQVWGDAVGISECRL</sequence>
<comment type="caution">
    <text evidence="6">The sequence shown here is derived from an EMBL/GenBank/DDBJ whole genome shotgun (WGS) entry which is preliminary data.</text>
</comment>
<accession>A0A7U7GFK6</accession>
<evidence type="ECO:0000256" key="3">
    <source>
        <dbReference type="HAMAP-Rule" id="MF_01121"/>
    </source>
</evidence>
<dbReference type="Pfam" id="PF02146">
    <property type="entry name" value="SIR2"/>
    <property type="match status" value="1"/>
</dbReference>
<feature type="binding site" evidence="3">
    <location>
        <position position="75"/>
    </location>
    <ligand>
        <name>substrate</name>
    </ligand>
</feature>
<dbReference type="HAMAP" id="MF_01121">
    <property type="entry name" value="Sirtuin_ClassIII"/>
    <property type="match status" value="1"/>
</dbReference>
<comment type="catalytic activity">
    <reaction evidence="3">
        <text>N(6)-succinyl-L-lysyl-[protein] + NAD(+) + H2O = 2''-O-succinyl-ADP-D-ribose + nicotinamide + L-lysyl-[protein]</text>
        <dbReference type="Rhea" id="RHEA:47668"/>
        <dbReference type="Rhea" id="RHEA-COMP:9752"/>
        <dbReference type="Rhea" id="RHEA-COMP:11877"/>
        <dbReference type="ChEBI" id="CHEBI:15377"/>
        <dbReference type="ChEBI" id="CHEBI:17154"/>
        <dbReference type="ChEBI" id="CHEBI:29969"/>
        <dbReference type="ChEBI" id="CHEBI:57540"/>
        <dbReference type="ChEBI" id="CHEBI:87830"/>
        <dbReference type="ChEBI" id="CHEBI:87832"/>
    </reaction>
</comment>
<dbReference type="GO" id="GO:0017136">
    <property type="term" value="F:histone deacetylase activity, NAD-dependent"/>
    <property type="evidence" value="ECO:0007669"/>
    <property type="project" value="TreeGrafter"/>
</dbReference>
<comment type="subcellular location">
    <subcellularLocation>
        <location evidence="3">Cytoplasm</location>
    </subcellularLocation>
</comment>
<evidence type="ECO:0000256" key="2">
    <source>
        <dbReference type="ARBA" id="ARBA00023027"/>
    </source>
</evidence>
<keyword evidence="7" id="KW-1185">Reference proteome</keyword>
<feature type="binding site" evidence="3">
    <location>
        <begin position="192"/>
        <end position="194"/>
    </location>
    <ligand>
        <name>NAD(+)</name>
        <dbReference type="ChEBI" id="CHEBI:57540"/>
    </ligand>
</feature>
<comment type="function">
    <text evidence="3">NAD-dependent lysine deacetylase and desuccinylase that specifically removes acetyl and succinyl groups on target proteins. Modulates the activities of several proteins which are inactive in their acylated form.</text>
</comment>
<protein>
    <recommendedName>
        <fullName evidence="3">NAD-dependent protein deacylase</fullName>
        <ecNumber evidence="3">2.3.1.286</ecNumber>
    </recommendedName>
    <alternativeName>
        <fullName evidence="3">Regulatory protein SIR2 homolog</fullName>
    </alternativeName>
</protein>
<dbReference type="NCBIfam" id="NF001753">
    <property type="entry name" value="PRK00481.1-3"/>
    <property type="match status" value="1"/>
</dbReference>
<evidence type="ECO:0000313" key="7">
    <source>
        <dbReference type="Proteomes" id="UP000019184"/>
    </source>
</evidence>
<dbReference type="InterPro" id="IPR003000">
    <property type="entry name" value="Sirtuin"/>
</dbReference>
<keyword evidence="1" id="KW-0808">Transferase</keyword>
<dbReference type="EC" id="2.3.1.286" evidence="3"/>
<evidence type="ECO:0000313" key="6">
    <source>
        <dbReference type="EMBL" id="CDH47189.1"/>
    </source>
</evidence>
<dbReference type="AlphaFoldDB" id="A0A7U7GFK6"/>
<comment type="caution">
    <text evidence="3 4">Lacks conserved residue(s) required for the propagation of feature annotation.</text>
</comment>
<feature type="domain" description="Deacetylase sirtuin-type" evidence="5">
    <location>
        <begin position="2"/>
        <end position="250"/>
    </location>
</feature>
<dbReference type="InterPro" id="IPR050134">
    <property type="entry name" value="NAD-dep_sirtuin_deacylases"/>
</dbReference>
<dbReference type="PANTHER" id="PTHR11085">
    <property type="entry name" value="NAD-DEPENDENT PROTEIN DEACYLASE SIRTUIN-5, MITOCHONDRIAL-RELATED"/>
    <property type="match status" value="1"/>
</dbReference>
<dbReference type="CDD" id="cd01412">
    <property type="entry name" value="SIRT5_Af1_CobB"/>
    <property type="match status" value="1"/>
</dbReference>
<keyword evidence="3" id="KW-0963">Cytoplasm</keyword>
<evidence type="ECO:0000256" key="4">
    <source>
        <dbReference type="PROSITE-ProRule" id="PRU00236"/>
    </source>
</evidence>
<feature type="binding site" evidence="3">
    <location>
        <position position="236"/>
    </location>
    <ligand>
        <name>NAD(+)</name>
        <dbReference type="ChEBI" id="CHEBI:57540"/>
    </ligand>
</feature>
<comment type="similarity">
    <text evidence="3">Belongs to the sirtuin family. Class III subfamily.</text>
</comment>
<name>A0A7U7GFK6_9GAMM</name>
<organism evidence="6 7">
    <name type="scientific">Candidatus Contendobacter odensis Run_B_J11</name>
    <dbReference type="NCBI Taxonomy" id="1400861"/>
    <lineage>
        <taxon>Bacteria</taxon>
        <taxon>Pseudomonadati</taxon>
        <taxon>Pseudomonadota</taxon>
        <taxon>Gammaproteobacteria</taxon>
        <taxon>Candidatus Competibacteraceae</taxon>
        <taxon>Candidatus Contendibacter</taxon>
    </lineage>
</organism>
<keyword evidence="3" id="KW-0479">Metal-binding</keyword>
<dbReference type="InterPro" id="IPR029035">
    <property type="entry name" value="DHS-like_NAD/FAD-binding_dom"/>
</dbReference>
<dbReference type="EMBL" id="CBTK010000295">
    <property type="protein sequence ID" value="CDH47189.1"/>
    <property type="molecule type" value="Genomic_DNA"/>
</dbReference>
<dbReference type="InterPro" id="IPR026590">
    <property type="entry name" value="Ssirtuin_cat_dom"/>
</dbReference>
<reference evidence="6 7" key="1">
    <citation type="journal article" date="2014" name="ISME J.">
        <title>Candidatus Competibacter-lineage genomes retrieved from metagenomes reveal functional metabolic diversity.</title>
        <authorList>
            <person name="McIlroy S.J."/>
            <person name="Albertsen M."/>
            <person name="Andresen E.K."/>
            <person name="Saunders A.M."/>
            <person name="Kristiansen R."/>
            <person name="Stokholm-Bjerregaard M."/>
            <person name="Nielsen K.L."/>
            <person name="Nielsen P.H."/>
        </authorList>
    </citation>
    <scope>NUCLEOTIDE SEQUENCE [LARGE SCALE GENOMIC DNA]</scope>
    <source>
        <strain evidence="6 7">Run_B_J11</strain>
    </source>
</reference>
<feature type="active site" description="Proton acceptor" evidence="3">
    <location>
        <position position="124"/>
    </location>
</feature>
<keyword evidence="3" id="KW-0862">Zinc</keyword>
<dbReference type="GO" id="GO:0070403">
    <property type="term" value="F:NAD+ binding"/>
    <property type="evidence" value="ECO:0007669"/>
    <property type="project" value="UniProtKB-UniRule"/>
</dbReference>
<dbReference type="InterPro" id="IPR027546">
    <property type="entry name" value="Sirtuin_class_III"/>
</dbReference>
<dbReference type="PANTHER" id="PTHR11085:SF4">
    <property type="entry name" value="NAD-DEPENDENT PROTEIN DEACYLASE"/>
    <property type="match status" value="1"/>
</dbReference>
<dbReference type="Proteomes" id="UP000019184">
    <property type="component" value="Unassembled WGS sequence"/>
</dbReference>
<feature type="binding site" evidence="3">
    <location>
        <position position="72"/>
    </location>
    <ligand>
        <name>substrate</name>
    </ligand>
</feature>
<keyword evidence="6" id="KW-0378">Hydrolase</keyword>
<keyword evidence="2 3" id="KW-0520">NAD</keyword>
<comment type="catalytic activity">
    <reaction evidence="3">
        <text>N(6)-acetyl-L-lysyl-[protein] + NAD(+) + H2O = 2''-O-acetyl-ADP-D-ribose + nicotinamide + L-lysyl-[protein]</text>
        <dbReference type="Rhea" id="RHEA:43636"/>
        <dbReference type="Rhea" id="RHEA-COMP:9752"/>
        <dbReference type="Rhea" id="RHEA-COMP:10731"/>
        <dbReference type="ChEBI" id="CHEBI:15377"/>
        <dbReference type="ChEBI" id="CHEBI:17154"/>
        <dbReference type="ChEBI" id="CHEBI:29969"/>
        <dbReference type="ChEBI" id="CHEBI:57540"/>
        <dbReference type="ChEBI" id="CHEBI:61930"/>
        <dbReference type="ChEBI" id="CHEBI:83767"/>
        <dbReference type="EC" id="2.3.1.286"/>
    </reaction>
</comment>
<feature type="binding site" evidence="3">
    <location>
        <position position="132"/>
    </location>
    <ligand>
        <name>Zn(2+)</name>
        <dbReference type="ChEBI" id="CHEBI:29105"/>
    </ligand>
</feature>
<gene>
    <name evidence="3 6" type="primary">cobB</name>
    <name evidence="6" type="ORF">BN874_770039</name>
</gene>
<evidence type="ECO:0000256" key="1">
    <source>
        <dbReference type="ARBA" id="ARBA00022679"/>
    </source>
</evidence>